<dbReference type="Pfam" id="PF01457">
    <property type="entry name" value="Peptidase_M8"/>
    <property type="match status" value="1"/>
</dbReference>
<comment type="similarity">
    <text evidence="3 17">Belongs to the peptidase M8 family.</text>
</comment>
<dbReference type="GO" id="GO:0004222">
    <property type="term" value="F:metalloendopeptidase activity"/>
    <property type="evidence" value="ECO:0007669"/>
    <property type="project" value="UniProtKB-UniRule"/>
</dbReference>
<feature type="binding site" evidence="16">
    <location>
        <position position="116"/>
    </location>
    <ligand>
        <name>Zn(2+)</name>
        <dbReference type="ChEBI" id="CHEBI:29105"/>
        <note>catalytic</note>
    </ligand>
</feature>
<keyword evidence="13" id="KW-1015">Disulfide bond</keyword>
<comment type="subcellular location">
    <subcellularLocation>
        <location evidence="2">Membrane</location>
    </subcellularLocation>
</comment>
<gene>
    <name evidence="18" type="ORF">NESM_000847200</name>
</gene>
<keyword evidence="11" id="KW-0472">Membrane</keyword>
<evidence type="ECO:0000256" key="11">
    <source>
        <dbReference type="ARBA" id="ARBA00023136"/>
    </source>
</evidence>
<keyword evidence="10 16" id="KW-0482">Metalloprotease</keyword>
<evidence type="ECO:0000256" key="2">
    <source>
        <dbReference type="ARBA" id="ARBA00004370"/>
    </source>
</evidence>
<keyword evidence="7 17" id="KW-0378">Hydrolase</keyword>
<dbReference type="Gene3D" id="2.10.55.10">
    <property type="entry name" value="Leishmanolysin domain 3"/>
    <property type="match status" value="1"/>
</dbReference>
<dbReference type="FunFam" id="3.90.132.10:FF:000001">
    <property type="entry name" value="leishmanolysin-like peptidase isoform X2"/>
    <property type="match status" value="1"/>
</dbReference>
<dbReference type="PANTHER" id="PTHR10942">
    <property type="entry name" value="LEISHMANOLYSIN-LIKE PEPTIDASE"/>
    <property type="match status" value="1"/>
</dbReference>
<evidence type="ECO:0000256" key="1">
    <source>
        <dbReference type="ARBA" id="ARBA00001249"/>
    </source>
</evidence>
<dbReference type="InterPro" id="IPR001577">
    <property type="entry name" value="Peptidase_M8"/>
</dbReference>
<dbReference type="AlphaFoldDB" id="A0AAW0EZ94"/>
<evidence type="ECO:0000313" key="19">
    <source>
        <dbReference type="Proteomes" id="UP001430356"/>
    </source>
</evidence>
<evidence type="ECO:0000256" key="9">
    <source>
        <dbReference type="ARBA" id="ARBA00022889"/>
    </source>
</evidence>
<dbReference type="GO" id="GO:0006508">
    <property type="term" value="P:proteolysis"/>
    <property type="evidence" value="ECO:0007669"/>
    <property type="project" value="UniProtKB-KW"/>
</dbReference>
<dbReference type="Gene3D" id="3.90.132.10">
    <property type="entry name" value="Leishmanolysin , domain 2"/>
    <property type="match status" value="1"/>
</dbReference>
<evidence type="ECO:0000256" key="6">
    <source>
        <dbReference type="ARBA" id="ARBA00022729"/>
    </source>
</evidence>
<dbReference type="PRINTS" id="PR00782">
    <property type="entry name" value="LSHMANOLYSIN"/>
</dbReference>
<dbReference type="GO" id="GO:0046872">
    <property type="term" value="F:metal ion binding"/>
    <property type="evidence" value="ECO:0007669"/>
    <property type="project" value="UniProtKB-KW"/>
</dbReference>
<dbReference type="GO" id="GO:0005737">
    <property type="term" value="C:cytoplasm"/>
    <property type="evidence" value="ECO:0007669"/>
    <property type="project" value="TreeGrafter"/>
</dbReference>
<accession>A0AAW0EZ94</accession>
<keyword evidence="8 16" id="KW-0862">Zinc</keyword>
<keyword evidence="12" id="KW-0865">Zymogen</keyword>
<dbReference type="GO" id="GO:0007155">
    <property type="term" value="P:cell adhesion"/>
    <property type="evidence" value="ECO:0007669"/>
    <property type="project" value="UniProtKB-KW"/>
</dbReference>
<keyword evidence="5 16" id="KW-0479">Metal-binding</keyword>
<dbReference type="PANTHER" id="PTHR10942:SF0">
    <property type="entry name" value="LEISHMANOLYSIN-LIKE PEPTIDASE"/>
    <property type="match status" value="1"/>
</dbReference>
<dbReference type="Proteomes" id="UP001430356">
    <property type="component" value="Unassembled WGS sequence"/>
</dbReference>
<keyword evidence="9" id="KW-0130">Cell adhesion</keyword>
<evidence type="ECO:0000256" key="13">
    <source>
        <dbReference type="ARBA" id="ARBA00023157"/>
    </source>
</evidence>
<dbReference type="EMBL" id="JAECZO010000178">
    <property type="protein sequence ID" value="KAK7198816.1"/>
    <property type="molecule type" value="Genomic_DNA"/>
</dbReference>
<keyword evidence="6" id="KW-0732">Signal</keyword>
<reference evidence="18 19" key="1">
    <citation type="journal article" date="2021" name="MBio">
        <title>A New Model Trypanosomatid, Novymonas esmeraldas: Genomic Perception of Its 'Candidatus Pandoraea novymonadis' Endosymbiont.</title>
        <authorList>
            <person name="Zakharova A."/>
            <person name="Saura A."/>
            <person name="Butenko A."/>
            <person name="Podesvova L."/>
            <person name="Warmusova S."/>
            <person name="Kostygov A.Y."/>
            <person name="Nenarokova A."/>
            <person name="Lukes J."/>
            <person name="Opperdoes F.R."/>
            <person name="Yurchenko V."/>
        </authorList>
    </citation>
    <scope>NUCLEOTIDE SEQUENCE [LARGE SCALE GENOMIC DNA]</scope>
    <source>
        <strain evidence="18 19">E262AT.01</strain>
    </source>
</reference>
<organism evidence="18 19">
    <name type="scientific">Novymonas esmeraldas</name>
    <dbReference type="NCBI Taxonomy" id="1808958"/>
    <lineage>
        <taxon>Eukaryota</taxon>
        <taxon>Discoba</taxon>
        <taxon>Euglenozoa</taxon>
        <taxon>Kinetoplastea</taxon>
        <taxon>Metakinetoplastina</taxon>
        <taxon>Trypanosomatida</taxon>
        <taxon>Trypanosomatidae</taxon>
        <taxon>Novymonas</taxon>
    </lineage>
</organism>
<dbReference type="SUPFAM" id="SSF55486">
    <property type="entry name" value="Metalloproteases ('zincins'), catalytic domain"/>
    <property type="match status" value="1"/>
</dbReference>
<evidence type="ECO:0000256" key="17">
    <source>
        <dbReference type="RuleBase" id="RU366077"/>
    </source>
</evidence>
<comment type="catalytic activity">
    <reaction evidence="1">
        <text>Preference for hydrophobic residues at P1 and P1' and basic residues at P2' and P3'. A model nonapeptide is cleaved at -Ala-Tyr-|-Leu-Lys-Lys-.</text>
        <dbReference type="EC" id="3.4.24.36"/>
    </reaction>
</comment>
<protein>
    <recommendedName>
        <fullName evidence="17">Leishmanolysin-like peptidase</fullName>
        <ecNumber evidence="17">3.4.24.-</ecNumber>
    </recommendedName>
</protein>
<evidence type="ECO:0000256" key="15">
    <source>
        <dbReference type="PIRSR" id="PIRSR601577-1"/>
    </source>
</evidence>
<evidence type="ECO:0000256" key="14">
    <source>
        <dbReference type="ARBA" id="ARBA00023180"/>
    </source>
</evidence>
<proteinExistence type="inferred from homology"/>
<keyword evidence="19" id="KW-1185">Reference proteome</keyword>
<sequence>MQTLLELRIPSAVELRRERLNVQREGGNIVVNSAIRRDSVCGLFSIPTSHTTTGVANANFVLYVAAGPIADDTVAWASTCQYFANGRPSVGVSNVSPMYISADPQTVRVVAHEILHALGFNLPTFNARFMATGVARVRGRSDVPVIRSPSVVARARAHFGCSTQTFMELEDAGPSGTAYSHRKRRSAKDELMAGISGVGYYTALTIAAMEDTGFYKGNYSMAEPMVYGPNAGCGLTTDAYVVDGVSQFPDIFCGYTNRTLQCVSDRLGVGVCYVLNYTSSPLPPQFQYFFPLPFPFAVHVHVCVCVCV</sequence>
<evidence type="ECO:0000256" key="7">
    <source>
        <dbReference type="ARBA" id="ARBA00022801"/>
    </source>
</evidence>
<dbReference type="GO" id="GO:0016020">
    <property type="term" value="C:membrane"/>
    <property type="evidence" value="ECO:0007669"/>
    <property type="project" value="UniProtKB-SubCell"/>
</dbReference>
<name>A0AAW0EZ94_9TRYP</name>
<dbReference type="Gene3D" id="3.10.170.20">
    <property type="match status" value="1"/>
</dbReference>
<comment type="cofactor">
    <cofactor evidence="16 17">
        <name>Zn(2+)</name>
        <dbReference type="ChEBI" id="CHEBI:29105"/>
    </cofactor>
    <text evidence="16 17">Binds 1 zinc ion per subunit.</text>
</comment>
<evidence type="ECO:0000256" key="4">
    <source>
        <dbReference type="ARBA" id="ARBA00022670"/>
    </source>
</evidence>
<dbReference type="EC" id="3.4.24.-" evidence="17"/>
<evidence type="ECO:0000256" key="12">
    <source>
        <dbReference type="ARBA" id="ARBA00023145"/>
    </source>
</evidence>
<feature type="binding site" evidence="16">
    <location>
        <position position="181"/>
    </location>
    <ligand>
        <name>Zn(2+)</name>
        <dbReference type="ChEBI" id="CHEBI:29105"/>
        <note>catalytic</note>
    </ligand>
</feature>
<comment type="caution">
    <text evidence="18">The sequence shown here is derived from an EMBL/GenBank/DDBJ whole genome shotgun (WGS) entry which is preliminary data.</text>
</comment>
<feature type="active site" evidence="15">
    <location>
        <position position="113"/>
    </location>
</feature>
<evidence type="ECO:0000256" key="16">
    <source>
        <dbReference type="PIRSR" id="PIRSR601577-2"/>
    </source>
</evidence>
<feature type="binding site" evidence="16">
    <location>
        <position position="112"/>
    </location>
    <ligand>
        <name>Zn(2+)</name>
        <dbReference type="ChEBI" id="CHEBI:29105"/>
        <note>catalytic</note>
    </ligand>
</feature>
<evidence type="ECO:0000256" key="5">
    <source>
        <dbReference type="ARBA" id="ARBA00022723"/>
    </source>
</evidence>
<evidence type="ECO:0000256" key="3">
    <source>
        <dbReference type="ARBA" id="ARBA00005860"/>
    </source>
</evidence>
<evidence type="ECO:0000256" key="10">
    <source>
        <dbReference type="ARBA" id="ARBA00023049"/>
    </source>
</evidence>
<keyword evidence="4 17" id="KW-0645">Protease</keyword>
<keyword evidence="14" id="KW-0325">Glycoprotein</keyword>
<evidence type="ECO:0000256" key="8">
    <source>
        <dbReference type="ARBA" id="ARBA00022833"/>
    </source>
</evidence>
<evidence type="ECO:0000313" key="18">
    <source>
        <dbReference type="EMBL" id="KAK7198816.1"/>
    </source>
</evidence>